<dbReference type="InterPro" id="IPR055354">
    <property type="entry name" value="DUF7507"/>
</dbReference>
<dbReference type="AlphaFoldDB" id="A0A1G2CV98"/>
<evidence type="ECO:0000256" key="1">
    <source>
        <dbReference type="ARBA" id="ARBA00005445"/>
    </source>
</evidence>
<evidence type="ECO:0000256" key="2">
    <source>
        <dbReference type="ARBA" id="ARBA00022729"/>
    </source>
</evidence>
<dbReference type="InterPro" id="IPR021884">
    <property type="entry name" value="Ice-bd_prot"/>
</dbReference>
<comment type="similarity">
    <text evidence="1">Belongs to the ice-binding protein family.</text>
</comment>
<accession>A0A1G2CV98</accession>
<feature type="domain" description="DUF7507" evidence="5">
    <location>
        <begin position="458"/>
        <end position="537"/>
    </location>
</feature>
<keyword evidence="3" id="KW-0812">Transmembrane</keyword>
<reference evidence="6 7" key="1">
    <citation type="journal article" date="2016" name="Nat. Commun.">
        <title>Thousands of microbial genomes shed light on interconnected biogeochemical processes in an aquifer system.</title>
        <authorList>
            <person name="Anantharaman K."/>
            <person name="Brown C.T."/>
            <person name="Hug L.A."/>
            <person name="Sharon I."/>
            <person name="Castelle C.J."/>
            <person name="Probst A.J."/>
            <person name="Thomas B.C."/>
            <person name="Singh A."/>
            <person name="Wilkins M.J."/>
            <person name="Karaoz U."/>
            <person name="Brodie E.L."/>
            <person name="Williams K.H."/>
            <person name="Hubbard S.S."/>
            <person name="Banfield J.F."/>
        </authorList>
    </citation>
    <scope>NUCLEOTIDE SEQUENCE [LARGE SCALE GENOMIC DNA]</scope>
</reference>
<dbReference type="Pfam" id="PF11999">
    <property type="entry name" value="Ice_binding"/>
    <property type="match status" value="1"/>
</dbReference>
<feature type="chain" id="PRO_5009582414" description="DUF7507 domain-containing protein" evidence="4">
    <location>
        <begin position="30"/>
        <end position="602"/>
    </location>
</feature>
<comment type="caution">
    <text evidence="6">The sequence shown here is derived from an EMBL/GenBank/DDBJ whole genome shotgun (WGS) entry which is preliminary data.</text>
</comment>
<keyword evidence="3" id="KW-1133">Transmembrane helix</keyword>
<keyword evidence="3" id="KW-0472">Membrane</keyword>
<dbReference type="Pfam" id="PF24346">
    <property type="entry name" value="DUF7507"/>
    <property type="match status" value="1"/>
</dbReference>
<proteinExistence type="inferred from homology"/>
<evidence type="ECO:0000256" key="3">
    <source>
        <dbReference type="SAM" id="Phobius"/>
    </source>
</evidence>
<evidence type="ECO:0000313" key="6">
    <source>
        <dbReference type="EMBL" id="OGZ05274.1"/>
    </source>
</evidence>
<gene>
    <name evidence="6" type="ORF">A2845_03115</name>
</gene>
<evidence type="ECO:0000313" key="7">
    <source>
        <dbReference type="Proteomes" id="UP000177122"/>
    </source>
</evidence>
<dbReference type="Gene3D" id="2.40.160.150">
    <property type="match status" value="1"/>
</dbReference>
<feature type="transmembrane region" description="Helical" evidence="3">
    <location>
        <begin position="579"/>
        <end position="597"/>
    </location>
</feature>
<sequence length="602" mass="61635">MKIFNKVSITTAFVASLALGFTGPSVAFATVAVAPNLGTAASFSVFGGSAMTADGSGATVSGDLGVNPGLSASGPWTVGGSSYFGTGGLSGTAKTDATAAWTSMNPTNQPLGTTWDPASPPDMTPAPGLYIRSGDATINTTLTLNGSPTDVWIFQINNDLTFTNAATVVLGAGVNACNVYWQIDRDATIQGSPGTQFVGTLIANSNVSLLTGATVVGRMMALTGTLSTGGVTNISGCATGAVVPVSSKQPATITVVKHVVNDGGGTKKISDFPLFVNGASVLSGVTNTFPAPALAYKVTETVDLTKYTRTFSGDCDLQGGVSLNPGDNKFCIITNNDIAAPIVPLVPPLMDVIKVASPLSLPGGPGLVTYTYTLRNIGIVPVENITMVGDTCSPIVLVSGDTNNDSKLDLNETWVHTCSSVISETHTNIVTATGWANGISAVDIARATVVVGLPVVPPLIHVTKVPSPLALRAGGGIVAYTKTVTNPGTVALSNVRLTDDKCNAVRFVYGDTNGDSKLDPTETWVYTCSMMMTETTTNTVIAEGDANGLTARDIALATVVVAATPMLPNTGYAGTDNGLALPLFAVGMFMFVSVMVLRKRIA</sequence>
<organism evidence="6 7">
    <name type="scientific">Candidatus Lloydbacteria bacterium RIFCSPHIGHO2_01_FULL_49_22</name>
    <dbReference type="NCBI Taxonomy" id="1798658"/>
    <lineage>
        <taxon>Bacteria</taxon>
        <taxon>Candidatus Lloydiibacteriota</taxon>
    </lineage>
</organism>
<feature type="signal peptide" evidence="4">
    <location>
        <begin position="1"/>
        <end position="29"/>
    </location>
</feature>
<dbReference type="EMBL" id="MHLI01000015">
    <property type="protein sequence ID" value="OGZ05274.1"/>
    <property type="molecule type" value="Genomic_DNA"/>
</dbReference>
<dbReference type="Proteomes" id="UP000177122">
    <property type="component" value="Unassembled WGS sequence"/>
</dbReference>
<keyword evidence="2 4" id="KW-0732">Signal</keyword>
<evidence type="ECO:0000259" key="5">
    <source>
        <dbReference type="Pfam" id="PF24346"/>
    </source>
</evidence>
<name>A0A1G2CV98_9BACT</name>
<protein>
    <recommendedName>
        <fullName evidence="5">DUF7507 domain-containing protein</fullName>
    </recommendedName>
</protein>
<evidence type="ECO:0000256" key="4">
    <source>
        <dbReference type="SAM" id="SignalP"/>
    </source>
</evidence>